<dbReference type="SUPFAM" id="SSF89447">
    <property type="entry name" value="AbrB/MazE/MraZ-like"/>
    <property type="match status" value="1"/>
</dbReference>
<comment type="similarity">
    <text evidence="7">Belongs to the MraZ family.</text>
</comment>
<evidence type="ECO:0000313" key="10">
    <source>
        <dbReference type="Proteomes" id="UP001556709"/>
    </source>
</evidence>
<feature type="domain" description="SpoVT-AbrB" evidence="8">
    <location>
        <begin position="80"/>
        <end position="123"/>
    </location>
</feature>
<dbReference type="InterPro" id="IPR038619">
    <property type="entry name" value="MraZ_sf"/>
</dbReference>
<comment type="subunit">
    <text evidence="7">Forms oligomers.</text>
</comment>
<evidence type="ECO:0000256" key="7">
    <source>
        <dbReference type="HAMAP-Rule" id="MF_01008"/>
    </source>
</evidence>
<dbReference type="Pfam" id="PF02381">
    <property type="entry name" value="MraZ"/>
    <property type="match status" value="2"/>
</dbReference>
<dbReference type="InterPro" id="IPR020603">
    <property type="entry name" value="MraZ_dom"/>
</dbReference>
<dbReference type="InterPro" id="IPR003444">
    <property type="entry name" value="MraZ"/>
</dbReference>
<dbReference type="InterPro" id="IPR007159">
    <property type="entry name" value="SpoVT-AbrB_dom"/>
</dbReference>
<dbReference type="NCBIfam" id="TIGR00242">
    <property type="entry name" value="division/cell wall cluster transcriptional repressor MraZ"/>
    <property type="match status" value="1"/>
</dbReference>
<comment type="subcellular location">
    <subcellularLocation>
        <location evidence="7">Cytoplasm</location>
        <location evidence="7">Nucleoid</location>
    </subcellularLocation>
</comment>
<dbReference type="InterPro" id="IPR037914">
    <property type="entry name" value="SpoVT-AbrB_sf"/>
</dbReference>
<dbReference type="PANTHER" id="PTHR34701:SF1">
    <property type="entry name" value="TRANSCRIPTIONAL REGULATOR MRAZ"/>
    <property type="match status" value="1"/>
</dbReference>
<evidence type="ECO:0000256" key="3">
    <source>
        <dbReference type="ARBA" id="ARBA00022737"/>
    </source>
</evidence>
<gene>
    <name evidence="7 9" type="primary">mraZ</name>
    <name evidence="9" type="ORF">V6X73_02150</name>
</gene>
<dbReference type="InterPro" id="IPR035642">
    <property type="entry name" value="MraZ_N"/>
</dbReference>
<comment type="caution">
    <text evidence="9">The sequence shown here is derived from an EMBL/GenBank/DDBJ whole genome shotgun (WGS) entry which is preliminary data.</text>
</comment>
<evidence type="ECO:0000256" key="1">
    <source>
        <dbReference type="ARBA" id="ARBA00013860"/>
    </source>
</evidence>
<dbReference type="Gene3D" id="3.40.1550.20">
    <property type="entry name" value="Transcriptional regulator MraZ domain"/>
    <property type="match status" value="1"/>
</dbReference>
<protein>
    <recommendedName>
        <fullName evidence="1 7">Transcriptional regulator MraZ</fullName>
    </recommendedName>
</protein>
<dbReference type="InterPro" id="IPR035644">
    <property type="entry name" value="MraZ_C"/>
</dbReference>
<accession>A0ABV3TA77</accession>
<dbReference type="RefSeq" id="WP_367957959.1">
    <property type="nucleotide sequence ID" value="NZ_JBAKFH010000003.1"/>
</dbReference>
<name>A0ABV3TA77_9GAMM</name>
<keyword evidence="4 7" id="KW-0805">Transcription regulation</keyword>
<dbReference type="Proteomes" id="UP001556709">
    <property type="component" value="Unassembled WGS sequence"/>
</dbReference>
<dbReference type="PROSITE" id="PS51740">
    <property type="entry name" value="SPOVT_ABRB"/>
    <property type="match status" value="2"/>
</dbReference>
<evidence type="ECO:0000313" key="9">
    <source>
        <dbReference type="EMBL" id="MEX0468540.1"/>
    </source>
</evidence>
<evidence type="ECO:0000256" key="4">
    <source>
        <dbReference type="ARBA" id="ARBA00023015"/>
    </source>
</evidence>
<evidence type="ECO:0000256" key="5">
    <source>
        <dbReference type="ARBA" id="ARBA00023125"/>
    </source>
</evidence>
<dbReference type="CDD" id="cd16320">
    <property type="entry name" value="MraZ_N"/>
    <property type="match status" value="1"/>
</dbReference>
<dbReference type="PANTHER" id="PTHR34701">
    <property type="entry name" value="TRANSCRIPTIONAL REGULATOR MRAZ"/>
    <property type="match status" value="1"/>
</dbReference>
<feature type="domain" description="SpoVT-AbrB" evidence="8">
    <location>
        <begin position="5"/>
        <end position="51"/>
    </location>
</feature>
<evidence type="ECO:0000256" key="6">
    <source>
        <dbReference type="ARBA" id="ARBA00023163"/>
    </source>
</evidence>
<sequence>MFRGVTHINLDAKGRIAFPSRYRERLTGLCDGQLVVTVDRDHCLLVYPLPEWEHIEQKLVRLPSLNRAARRLQRLLIGHATECQLDGNGRILLPAPLREFAGLDKHTVLIGQGNKFELWDEASWTDRRDEWLEEAAGSEELPADLESLSL</sequence>
<evidence type="ECO:0000256" key="2">
    <source>
        <dbReference type="ARBA" id="ARBA00022490"/>
    </source>
</evidence>
<dbReference type="HAMAP" id="MF_01008">
    <property type="entry name" value="MraZ"/>
    <property type="match status" value="1"/>
</dbReference>
<keyword evidence="10" id="KW-1185">Reference proteome</keyword>
<dbReference type="CDD" id="cd16321">
    <property type="entry name" value="MraZ_C"/>
    <property type="match status" value="1"/>
</dbReference>
<proteinExistence type="inferred from homology"/>
<keyword evidence="6 7" id="KW-0804">Transcription</keyword>
<keyword evidence="5 7" id="KW-0238">DNA-binding</keyword>
<evidence type="ECO:0000259" key="8">
    <source>
        <dbReference type="PROSITE" id="PS51740"/>
    </source>
</evidence>
<dbReference type="EMBL" id="JBAKFM010000001">
    <property type="protein sequence ID" value="MEX0468540.1"/>
    <property type="molecule type" value="Genomic_DNA"/>
</dbReference>
<reference evidence="9 10" key="1">
    <citation type="submission" date="2024-02" db="EMBL/GenBank/DDBJ databases">
        <title>New especies of Spiribacter isolated from saline water.</title>
        <authorList>
            <person name="Leon M.J."/>
            <person name="De La Haba R."/>
            <person name="Sanchez-Porro C."/>
            <person name="Ventosa A."/>
        </authorList>
    </citation>
    <scope>NUCLEOTIDE SEQUENCE [LARGE SCALE GENOMIC DNA]</scope>
    <source>
        <strain evidence="10">ag22IC6-390</strain>
    </source>
</reference>
<keyword evidence="3" id="KW-0677">Repeat</keyword>
<keyword evidence="2 7" id="KW-0963">Cytoplasm</keyword>
<organism evidence="9 10">
    <name type="scientific">Spiribacter pallidus</name>
    <dbReference type="NCBI Taxonomy" id="1987936"/>
    <lineage>
        <taxon>Bacteria</taxon>
        <taxon>Pseudomonadati</taxon>
        <taxon>Pseudomonadota</taxon>
        <taxon>Gammaproteobacteria</taxon>
        <taxon>Chromatiales</taxon>
        <taxon>Ectothiorhodospiraceae</taxon>
        <taxon>Spiribacter</taxon>
    </lineage>
</organism>